<dbReference type="InterPro" id="IPR013216">
    <property type="entry name" value="Methyltransf_11"/>
</dbReference>
<comment type="caution">
    <text evidence="2">The sequence shown here is derived from an EMBL/GenBank/DDBJ whole genome shotgun (WGS) entry which is preliminary data.</text>
</comment>
<dbReference type="Proteomes" id="UP000460715">
    <property type="component" value="Unassembled WGS sequence"/>
</dbReference>
<dbReference type="CDD" id="cd02440">
    <property type="entry name" value="AdoMet_MTases"/>
    <property type="match status" value="1"/>
</dbReference>
<gene>
    <name evidence="2" type="ORF">E0493_09350</name>
</gene>
<dbReference type="OrthoDB" id="148175at2"/>
<keyword evidence="2" id="KW-0489">Methyltransferase</keyword>
<dbReference type="GO" id="GO:0008757">
    <property type="term" value="F:S-adenosylmethionine-dependent methyltransferase activity"/>
    <property type="evidence" value="ECO:0007669"/>
    <property type="project" value="InterPro"/>
</dbReference>
<organism evidence="2 3">
    <name type="scientific">Teichococcus coralli</name>
    <dbReference type="NCBI Taxonomy" id="2545983"/>
    <lineage>
        <taxon>Bacteria</taxon>
        <taxon>Pseudomonadati</taxon>
        <taxon>Pseudomonadota</taxon>
        <taxon>Alphaproteobacteria</taxon>
        <taxon>Acetobacterales</taxon>
        <taxon>Roseomonadaceae</taxon>
        <taxon>Roseomonas</taxon>
    </lineage>
</organism>
<dbReference type="AlphaFoldDB" id="A0A845BBT3"/>
<sequence length="300" mass="33704">MGEMAAWPVITADLPLRNLPRAGITYGLLEGSAGHTMKISRRNFSDLSSALSSSFGYCTLCGFHTQFLCYEPDEMPCKRNTFVCRECGSLARNRHVALAVLDAFRDTVPANSLSEFAREFNGAIYVMDVKEAIYRCLKGARNFTSSEYIDNVPGGQWKDGVLCQDVQSMTFPDNSFDLVITEDLLEHVPFPEKAFDELHRVLKPGGYHIGTIPIKWHLEKSAPRAKLVDGQIIHLEEPELHGDPFRPEGILAFTDFGHDMIDVFFNRIGPTTMLSAHEDKFLEQAFGIYNSWAFVSRKSP</sequence>
<dbReference type="RefSeq" id="WP_160936674.1">
    <property type="nucleotide sequence ID" value="NZ_SNVJ01000006.1"/>
</dbReference>
<reference evidence="2 3" key="1">
    <citation type="submission" date="2019-03" db="EMBL/GenBank/DDBJ databases">
        <title>Roseomonas sp. a novel Roseomonas species isolated from Sea whip Gorgonian.</title>
        <authorList>
            <person name="Li F."/>
            <person name="Pan X."/>
            <person name="Huang S."/>
            <person name="Li Z."/>
            <person name="Meng B."/>
        </authorList>
    </citation>
    <scope>NUCLEOTIDE SEQUENCE [LARGE SCALE GENOMIC DNA]</scope>
    <source>
        <strain evidence="2 3">M0104</strain>
    </source>
</reference>
<feature type="domain" description="Methyltransferase type 11" evidence="1">
    <location>
        <begin position="161"/>
        <end position="209"/>
    </location>
</feature>
<dbReference type="InterPro" id="IPR029063">
    <property type="entry name" value="SAM-dependent_MTases_sf"/>
</dbReference>
<dbReference type="GO" id="GO:0032259">
    <property type="term" value="P:methylation"/>
    <property type="evidence" value="ECO:0007669"/>
    <property type="project" value="UniProtKB-KW"/>
</dbReference>
<accession>A0A845BBT3</accession>
<dbReference type="EMBL" id="SNVJ01000006">
    <property type="protein sequence ID" value="MXP63554.1"/>
    <property type="molecule type" value="Genomic_DNA"/>
</dbReference>
<keyword evidence="3" id="KW-1185">Reference proteome</keyword>
<protein>
    <submittedName>
        <fullName evidence="2">SAM-dependent methyltransferase</fullName>
    </submittedName>
</protein>
<keyword evidence="2" id="KW-0808">Transferase</keyword>
<proteinExistence type="predicted"/>
<evidence type="ECO:0000259" key="1">
    <source>
        <dbReference type="Pfam" id="PF08241"/>
    </source>
</evidence>
<dbReference type="Pfam" id="PF08241">
    <property type="entry name" value="Methyltransf_11"/>
    <property type="match status" value="1"/>
</dbReference>
<dbReference type="Gene3D" id="3.40.50.150">
    <property type="entry name" value="Vaccinia Virus protein VP39"/>
    <property type="match status" value="1"/>
</dbReference>
<evidence type="ECO:0000313" key="2">
    <source>
        <dbReference type="EMBL" id="MXP63554.1"/>
    </source>
</evidence>
<dbReference type="SUPFAM" id="SSF53335">
    <property type="entry name" value="S-adenosyl-L-methionine-dependent methyltransferases"/>
    <property type="match status" value="1"/>
</dbReference>
<name>A0A845BBT3_9PROT</name>
<evidence type="ECO:0000313" key="3">
    <source>
        <dbReference type="Proteomes" id="UP000460715"/>
    </source>
</evidence>